<keyword evidence="2" id="KW-1185">Reference proteome</keyword>
<dbReference type="Proteomes" id="UP000078582">
    <property type="component" value="Chromosome"/>
</dbReference>
<dbReference type="AlphaFoldDB" id="A0A192H181"/>
<dbReference type="EMBL" id="CP014873">
    <property type="protein sequence ID" value="ANK62564.1"/>
    <property type="molecule type" value="Genomic_DNA"/>
</dbReference>
<reference evidence="1 2" key="1">
    <citation type="submission" date="2016-03" db="EMBL/GenBank/DDBJ databases">
        <title>Pediococcus and Lactobacillus from brewery environment - whole genome sequencing and assembly.</title>
        <authorList>
            <person name="Behr J."/>
            <person name="Geissler A.J."/>
            <person name="Vogel R.F."/>
        </authorList>
    </citation>
    <scope>NUCLEOTIDE SEQUENCE [LARGE SCALE GENOMIC DNA]</scope>
    <source>
        <strain evidence="1 2">TMW 1.1989</strain>
    </source>
</reference>
<sequence>MINLTVFRKTCSSYLEGTILDIELNTDNIATKVCLQIKKSSLIVENVTAFAVNVLPFLDYLNNEH</sequence>
<evidence type="ECO:0000313" key="1">
    <source>
        <dbReference type="EMBL" id="ANK62564.1"/>
    </source>
</evidence>
<proteinExistence type="predicted"/>
<gene>
    <name evidence="1" type="ORF">AYR53_07145</name>
</gene>
<evidence type="ECO:0000313" key="2">
    <source>
        <dbReference type="Proteomes" id="UP000078582"/>
    </source>
</evidence>
<name>A0A192H181_9LACO</name>
<protein>
    <submittedName>
        <fullName evidence="1">Uncharacterized protein</fullName>
    </submittedName>
</protein>
<accession>A0A192H181</accession>
<organism evidence="1 2">
    <name type="scientific">Loigolactobacillus backii</name>
    <dbReference type="NCBI Taxonomy" id="375175"/>
    <lineage>
        <taxon>Bacteria</taxon>
        <taxon>Bacillati</taxon>
        <taxon>Bacillota</taxon>
        <taxon>Bacilli</taxon>
        <taxon>Lactobacillales</taxon>
        <taxon>Lactobacillaceae</taxon>
        <taxon>Loigolactobacillus</taxon>
    </lineage>
</organism>